<keyword evidence="1" id="KW-0812">Transmembrane</keyword>
<protein>
    <recommendedName>
        <fullName evidence="4">Coiled-coil protein</fullName>
    </recommendedName>
</protein>
<dbReference type="EMBL" id="CP016397">
    <property type="protein sequence ID" value="ASQ44581.1"/>
    <property type="molecule type" value="Genomic_DNA"/>
</dbReference>
<proteinExistence type="predicted"/>
<evidence type="ECO:0000256" key="1">
    <source>
        <dbReference type="SAM" id="Phobius"/>
    </source>
</evidence>
<evidence type="ECO:0000313" key="2">
    <source>
        <dbReference type="EMBL" id="ASQ44581.1"/>
    </source>
</evidence>
<sequence>MVSLHFYRSAQFFYGLIMVESVYKKQHGDFLTDKYAKLALFARANAKPSAMVSPSSVVQPLPQTAEEILRLVQEEAIKHDFGFLATNKLLIEQEFEQLFATLKHRGLYSDEFRFYCYYCCTMLKQYYQVYDQESKIKQYEKLLADLNEVCLEGKLPIAAVNREGFFTALGKQIAADLTDLINTPRKLSKLRDKVAVSNLNRIYWFFCRTTIKDTLILAKDLKWLEKLGSILGKEVNVDDIVHILETPNGILRFLSVGFFAVRFIMNAGMLLKHVLAPTPQEKQLNWKKRFANEIYKRHATFLNDIVWGTVNCLTNYNEAFGISAPVAGWVVAGFMFFDICLILWRRHLEEKEYLIKRSQYLTELEMLTGKLSGELSLEERRQLDKHYLVTKEQLDQLELSWKANNATYLFNATAAFLLMAGFSASMLFTPAVTVLGCYMLCTFAVAMYLSDGAYREYKEKSLLLEHAQLVNQGEKAAFKAYQTARNDFAFTLAKNAILPALLIATFAVCWQAALVLAVAYAGVELYRAYNKHTEAQKNAIQDTSIALVPGL</sequence>
<evidence type="ECO:0000313" key="3">
    <source>
        <dbReference type="Proteomes" id="UP000201728"/>
    </source>
</evidence>
<keyword evidence="1" id="KW-1133">Transmembrane helix</keyword>
<feature type="transmembrane region" description="Helical" evidence="1">
    <location>
        <begin position="326"/>
        <end position="344"/>
    </location>
</feature>
<keyword evidence="3" id="KW-1185">Reference proteome</keyword>
<dbReference type="OrthoDB" id="5652260at2"/>
<keyword evidence="1" id="KW-0472">Membrane</keyword>
<dbReference type="Proteomes" id="UP000201728">
    <property type="component" value="Chromosome"/>
</dbReference>
<name>A0A222NYD1_9GAMM</name>
<feature type="transmembrane region" description="Helical" evidence="1">
    <location>
        <begin position="500"/>
        <end position="523"/>
    </location>
</feature>
<dbReference type="AlphaFoldDB" id="A0A222NYD1"/>
<evidence type="ECO:0008006" key="4">
    <source>
        <dbReference type="Google" id="ProtNLM"/>
    </source>
</evidence>
<feature type="transmembrane region" description="Helical" evidence="1">
    <location>
        <begin position="431"/>
        <end position="450"/>
    </location>
</feature>
<dbReference type="RefSeq" id="WP_094089738.1">
    <property type="nucleotide sequence ID" value="NZ_CP016397.1"/>
</dbReference>
<reference evidence="2 3" key="1">
    <citation type="submission" date="2016-07" db="EMBL/GenBank/DDBJ databases">
        <authorList>
            <person name="Hassler H."/>
        </authorList>
    </citation>
    <scope>NUCLEOTIDE SEQUENCE [LARGE SCALE GENOMIC DNA]</scope>
    <source>
        <strain evidence="2 3">CDC-D5610</strain>
    </source>
</reference>
<dbReference type="KEGG" id="lcd:clem_00070"/>
<accession>A0A222NYD1</accession>
<organism evidence="2 3">
    <name type="scientific">Legionella clemsonensis</name>
    <dbReference type="NCBI Taxonomy" id="1867846"/>
    <lineage>
        <taxon>Bacteria</taxon>
        <taxon>Pseudomonadati</taxon>
        <taxon>Pseudomonadota</taxon>
        <taxon>Gammaproteobacteria</taxon>
        <taxon>Legionellales</taxon>
        <taxon>Legionellaceae</taxon>
        <taxon>Legionella</taxon>
    </lineage>
</organism>
<gene>
    <name evidence="2" type="ORF">clem_00070</name>
</gene>